<name>A0AAP9M5D3_9FIRM</name>
<evidence type="ECO:0000313" key="3">
    <source>
        <dbReference type="EMBL" id="QIX93184.1"/>
    </source>
</evidence>
<dbReference type="Proteomes" id="UP000719916">
    <property type="component" value="Unassembled WGS sequence"/>
</dbReference>
<dbReference type="Pfam" id="PF13443">
    <property type="entry name" value="HTH_26"/>
    <property type="match status" value="1"/>
</dbReference>
<accession>A0AAP9M5D3</accession>
<evidence type="ECO:0000313" key="5">
    <source>
        <dbReference type="Proteomes" id="UP000719916"/>
    </source>
</evidence>
<dbReference type="EMBL" id="JAAISW010000087">
    <property type="protein sequence ID" value="NSJ46767.1"/>
    <property type="molecule type" value="Genomic_DNA"/>
</dbReference>
<feature type="domain" description="HTH cro/C1-type" evidence="1">
    <location>
        <begin position="3"/>
        <end position="36"/>
    </location>
</feature>
<evidence type="ECO:0000313" key="4">
    <source>
        <dbReference type="Proteomes" id="UP000501069"/>
    </source>
</evidence>
<evidence type="ECO:0000313" key="2">
    <source>
        <dbReference type="EMBL" id="NSJ46767.1"/>
    </source>
</evidence>
<organism evidence="3 4">
    <name type="scientific">Enterocloster clostridioformis</name>
    <dbReference type="NCBI Taxonomy" id="1531"/>
    <lineage>
        <taxon>Bacteria</taxon>
        <taxon>Bacillati</taxon>
        <taxon>Bacillota</taxon>
        <taxon>Clostridia</taxon>
        <taxon>Lachnospirales</taxon>
        <taxon>Lachnospiraceae</taxon>
        <taxon>Enterocloster</taxon>
    </lineage>
</organism>
<gene>
    <name evidence="3" type="ORF">FOC47_23085</name>
    <name evidence="2" type="ORF">G5B26_25160</name>
</gene>
<evidence type="ECO:0000259" key="1">
    <source>
        <dbReference type="Pfam" id="PF13443"/>
    </source>
</evidence>
<reference evidence="2" key="3">
    <citation type="submission" date="2020-02" db="EMBL/GenBank/DDBJ databases">
        <authorList>
            <person name="Littmann E."/>
            <person name="Sorbara M."/>
        </authorList>
    </citation>
    <scope>NUCLEOTIDE SEQUENCE</scope>
    <source>
        <strain evidence="2">MSK.2.26</strain>
    </source>
</reference>
<protein>
    <submittedName>
        <fullName evidence="3">Helix-turn-helix domain-containing protein</fullName>
    </submittedName>
</protein>
<reference evidence="2 5" key="2">
    <citation type="journal article" date="2020" name="Cell Host Microbe">
        <title>Functional and Genomic Variation between Human-Derived Isolates of Lachnospiraceae Reveals Inter- and Intra-Species Diversity.</title>
        <authorList>
            <person name="Sorbara M.T."/>
            <person name="Littmann E.R."/>
            <person name="Fontana E."/>
            <person name="Moody T.U."/>
            <person name="Kohout C.E."/>
            <person name="Gjonbalaj M."/>
            <person name="Eaton V."/>
            <person name="Seok R."/>
            <person name="Leiner I.M."/>
            <person name="Pamer E.G."/>
        </authorList>
    </citation>
    <scope>NUCLEOTIDE SEQUENCE [LARGE SCALE GENOMIC DNA]</scope>
    <source>
        <strain evidence="2 5">MSK.2.26</strain>
    </source>
</reference>
<dbReference type="AlphaFoldDB" id="A0AAP9M5D3"/>
<proteinExistence type="predicted"/>
<sequence>MYRIYSPKKPGPGDNIATVCQLLSCQPGDIIEYMPEQ</sequence>
<dbReference type="Proteomes" id="UP000501069">
    <property type="component" value="Chromosome"/>
</dbReference>
<dbReference type="EMBL" id="CP050964">
    <property type="protein sequence ID" value="QIX93184.1"/>
    <property type="molecule type" value="Genomic_DNA"/>
</dbReference>
<dbReference type="InterPro" id="IPR001387">
    <property type="entry name" value="Cro/C1-type_HTH"/>
</dbReference>
<dbReference type="RefSeq" id="WP_157135203.1">
    <property type="nucleotide sequence ID" value="NZ_AP031445.1"/>
</dbReference>
<reference evidence="3 4" key="1">
    <citation type="submission" date="2019-11" db="EMBL/GenBank/DDBJ databases">
        <title>FDA dAtabase for Regulatory Grade micrObial Sequences (FDA-ARGOS): Supporting development and validation of Infectious Disease Dx tests.</title>
        <authorList>
            <person name="Turner S."/>
            <person name="Byrd R."/>
            <person name="Tallon L."/>
            <person name="Sadzewicz L."/>
            <person name="Vavikolanu K."/>
            <person name="Mehta A."/>
            <person name="Aluvathingal J."/>
            <person name="Nadendla S."/>
            <person name="Myers T."/>
            <person name="Yan Y."/>
            <person name="Sichtig H."/>
        </authorList>
    </citation>
    <scope>NUCLEOTIDE SEQUENCE [LARGE SCALE GENOMIC DNA]</scope>
    <source>
        <strain evidence="3 4">FDAARGOS_739</strain>
    </source>
</reference>